<gene>
    <name evidence="2" type="ORF">OG626_35660</name>
</gene>
<feature type="region of interest" description="Disordered" evidence="1">
    <location>
        <begin position="1"/>
        <end position="75"/>
    </location>
</feature>
<dbReference type="EMBL" id="CP109535">
    <property type="protein sequence ID" value="WTY99870.1"/>
    <property type="molecule type" value="Genomic_DNA"/>
</dbReference>
<name>A0AAU3H5I8_9ACTN</name>
<dbReference type="SUPFAM" id="SSF50475">
    <property type="entry name" value="FMN-binding split barrel"/>
    <property type="match status" value="1"/>
</dbReference>
<evidence type="ECO:0000313" key="2">
    <source>
        <dbReference type="EMBL" id="WTY99870.1"/>
    </source>
</evidence>
<organism evidence="2">
    <name type="scientific">Streptomyces sp. NBC_01401</name>
    <dbReference type="NCBI Taxonomy" id="2903854"/>
    <lineage>
        <taxon>Bacteria</taxon>
        <taxon>Bacillati</taxon>
        <taxon>Actinomycetota</taxon>
        <taxon>Actinomycetes</taxon>
        <taxon>Kitasatosporales</taxon>
        <taxon>Streptomycetaceae</taxon>
        <taxon>Streptomyces</taxon>
    </lineage>
</organism>
<reference evidence="2" key="1">
    <citation type="submission" date="2022-10" db="EMBL/GenBank/DDBJ databases">
        <title>The complete genomes of actinobacterial strains from the NBC collection.</title>
        <authorList>
            <person name="Joergensen T.S."/>
            <person name="Alvarez Arevalo M."/>
            <person name="Sterndorff E.B."/>
            <person name="Faurdal D."/>
            <person name="Vuksanovic O."/>
            <person name="Mourched A.-S."/>
            <person name="Charusanti P."/>
            <person name="Shaw S."/>
            <person name="Blin K."/>
            <person name="Weber T."/>
        </authorList>
    </citation>
    <scope>NUCLEOTIDE SEQUENCE</scope>
    <source>
        <strain evidence="2">NBC_01401</strain>
    </source>
</reference>
<evidence type="ECO:0000256" key="1">
    <source>
        <dbReference type="SAM" id="MobiDB-lite"/>
    </source>
</evidence>
<feature type="region of interest" description="Disordered" evidence="1">
    <location>
        <begin position="103"/>
        <end position="154"/>
    </location>
</feature>
<accession>A0AAU3H5I8</accession>
<dbReference type="AlphaFoldDB" id="A0AAU3H5I8"/>
<dbReference type="Gene3D" id="2.30.110.10">
    <property type="entry name" value="Electron Transport, Fmn-binding Protein, Chain A"/>
    <property type="match status" value="1"/>
</dbReference>
<proteinExistence type="predicted"/>
<protein>
    <submittedName>
        <fullName evidence="2">Pyridoxamine 5'-phosphate oxidase family protein</fullName>
    </submittedName>
</protein>
<dbReference type="InterPro" id="IPR012349">
    <property type="entry name" value="Split_barrel_FMN-bd"/>
</dbReference>
<sequence>MGEPRAGSRRRSVRNSTARAGQSPRGEAGHRATTGRATFQRRRTQLRPSAGHRPARQPRPDGTPQTRPLGFLLNPDGTIDLGGPWVARTRRWRNIEAHPQVSFVGHLTPDGGPDAVKPGMGRGVEIRGRRSSSQAVDRHRGRARPAASATYALP</sequence>